<feature type="domain" description="Methyltransferase FkbM" evidence="1">
    <location>
        <begin position="61"/>
        <end position="191"/>
    </location>
</feature>
<evidence type="ECO:0000313" key="3">
    <source>
        <dbReference type="Proteomes" id="UP000233781"/>
    </source>
</evidence>
<comment type="caution">
    <text evidence="2">The sequence shown here is derived from an EMBL/GenBank/DDBJ whole genome shotgun (WGS) entry which is preliminary data.</text>
</comment>
<dbReference type="AlphaFoldDB" id="A0A2N3YJY7"/>
<keyword evidence="2" id="KW-0808">Transferase</keyword>
<protein>
    <submittedName>
        <fullName evidence="2">FkbM family methyltransferase</fullName>
    </submittedName>
</protein>
<organism evidence="2 3">
    <name type="scientific">Phycicoccus duodecadis</name>
    <dbReference type="NCBI Taxonomy" id="173053"/>
    <lineage>
        <taxon>Bacteria</taxon>
        <taxon>Bacillati</taxon>
        <taxon>Actinomycetota</taxon>
        <taxon>Actinomycetes</taxon>
        <taxon>Micrococcales</taxon>
        <taxon>Intrasporangiaceae</taxon>
        <taxon>Phycicoccus</taxon>
    </lineage>
</organism>
<dbReference type="PANTHER" id="PTHR34203:SF15">
    <property type="entry name" value="SLL1173 PROTEIN"/>
    <property type="match status" value="1"/>
</dbReference>
<dbReference type="InterPro" id="IPR006342">
    <property type="entry name" value="FkbM_mtfrase"/>
</dbReference>
<dbReference type="Gene3D" id="3.40.50.150">
    <property type="entry name" value="Vaccinia Virus protein VP39"/>
    <property type="match status" value="1"/>
</dbReference>
<dbReference type="InterPro" id="IPR029063">
    <property type="entry name" value="SAM-dependent_MTases_sf"/>
</dbReference>
<name>A0A2N3YJY7_9MICO</name>
<sequence length="272" mass="29853">MTRTPRLHGVSHLQLHGRPVVLNTGFAYPAFMRRWPRYNAPLVELVNAVRARRGGPLTIVDVGAAIGDTVLLLAERAEASHDRFICIEPDPEFHSYLGRNLAHLTDVEILPTMLSDSEDVVPAPVRTHSGTASPQGATTVPALALDTVLRGQRVDVIKIDTDGFDGKVLAGSVDTLSRWSPAVIFEWHPILLATCGQDPERPFEVLTAAGYETFVWFTKHGDLSHVEHPHDPARTDLLRQMCIDDDGPEPDWHFDVVAVPPGLAAIVRDLAP</sequence>
<dbReference type="NCBIfam" id="TIGR01444">
    <property type="entry name" value="fkbM_fam"/>
    <property type="match status" value="1"/>
</dbReference>
<evidence type="ECO:0000259" key="1">
    <source>
        <dbReference type="Pfam" id="PF05050"/>
    </source>
</evidence>
<dbReference type="Proteomes" id="UP000233781">
    <property type="component" value="Unassembled WGS sequence"/>
</dbReference>
<keyword evidence="3" id="KW-1185">Reference proteome</keyword>
<reference evidence="2 3" key="1">
    <citation type="submission" date="2017-12" db="EMBL/GenBank/DDBJ databases">
        <title>Sequencing the genomes of 1000 Actinobacteria strains.</title>
        <authorList>
            <person name="Klenk H.-P."/>
        </authorList>
    </citation>
    <scope>NUCLEOTIDE SEQUENCE [LARGE SCALE GENOMIC DNA]</scope>
    <source>
        <strain evidence="2 3">DSM 12806</strain>
    </source>
</reference>
<dbReference type="PANTHER" id="PTHR34203">
    <property type="entry name" value="METHYLTRANSFERASE, FKBM FAMILY PROTEIN"/>
    <property type="match status" value="1"/>
</dbReference>
<gene>
    <name evidence="2" type="ORF">ATL31_2019</name>
</gene>
<dbReference type="Pfam" id="PF05050">
    <property type="entry name" value="Methyltransf_21"/>
    <property type="match status" value="1"/>
</dbReference>
<accession>A0A2N3YJY7</accession>
<dbReference type="GO" id="GO:0032259">
    <property type="term" value="P:methylation"/>
    <property type="evidence" value="ECO:0007669"/>
    <property type="project" value="UniProtKB-KW"/>
</dbReference>
<proteinExistence type="predicted"/>
<keyword evidence="2" id="KW-0489">Methyltransferase</keyword>
<dbReference type="SUPFAM" id="SSF53335">
    <property type="entry name" value="S-adenosyl-L-methionine-dependent methyltransferases"/>
    <property type="match status" value="1"/>
</dbReference>
<dbReference type="EMBL" id="PJNE01000001">
    <property type="protein sequence ID" value="PKW27181.1"/>
    <property type="molecule type" value="Genomic_DNA"/>
</dbReference>
<dbReference type="InterPro" id="IPR052514">
    <property type="entry name" value="SAM-dependent_MTase"/>
</dbReference>
<dbReference type="GO" id="GO:0008168">
    <property type="term" value="F:methyltransferase activity"/>
    <property type="evidence" value="ECO:0007669"/>
    <property type="project" value="UniProtKB-KW"/>
</dbReference>
<evidence type="ECO:0000313" key="2">
    <source>
        <dbReference type="EMBL" id="PKW27181.1"/>
    </source>
</evidence>